<keyword evidence="3 4" id="KW-0472">Membrane</keyword>
<organism evidence="6 7">
    <name type="scientific">Treponema rectale</name>
    <dbReference type="NCBI Taxonomy" id="744512"/>
    <lineage>
        <taxon>Bacteria</taxon>
        <taxon>Pseudomonadati</taxon>
        <taxon>Spirochaetota</taxon>
        <taxon>Spirochaetia</taxon>
        <taxon>Spirochaetales</taxon>
        <taxon>Treponemataceae</taxon>
        <taxon>Treponema</taxon>
    </lineage>
</organism>
<evidence type="ECO:0000256" key="3">
    <source>
        <dbReference type="ARBA" id="ARBA00023136"/>
    </source>
</evidence>
<dbReference type="GO" id="GO:0004180">
    <property type="term" value="F:carboxypeptidase activity"/>
    <property type="evidence" value="ECO:0007669"/>
    <property type="project" value="UniProtKB-KW"/>
</dbReference>
<dbReference type="InterPro" id="IPR050515">
    <property type="entry name" value="Beta-lactam/transpept"/>
</dbReference>
<evidence type="ECO:0000256" key="2">
    <source>
        <dbReference type="ARBA" id="ARBA00022645"/>
    </source>
</evidence>
<dbReference type="Proteomes" id="UP000578697">
    <property type="component" value="Unassembled WGS sequence"/>
</dbReference>
<dbReference type="Gene3D" id="3.90.1310.10">
    <property type="entry name" value="Penicillin-binding protein 2a (Domain 2)"/>
    <property type="match status" value="1"/>
</dbReference>
<keyword evidence="7" id="KW-1185">Reference proteome</keyword>
<dbReference type="SMART" id="SM00740">
    <property type="entry name" value="PASTA"/>
    <property type="match status" value="1"/>
</dbReference>
<dbReference type="Gene3D" id="3.40.710.10">
    <property type="entry name" value="DD-peptidase/beta-lactamase superfamily"/>
    <property type="match status" value="1"/>
</dbReference>
<dbReference type="GO" id="GO:0051301">
    <property type="term" value="P:cell division"/>
    <property type="evidence" value="ECO:0007669"/>
    <property type="project" value="UniProtKB-KW"/>
</dbReference>
<dbReference type="GO" id="GO:0005886">
    <property type="term" value="C:plasma membrane"/>
    <property type="evidence" value="ECO:0007669"/>
    <property type="project" value="TreeGrafter"/>
</dbReference>
<dbReference type="PANTHER" id="PTHR30627:SF1">
    <property type="entry name" value="PEPTIDOGLYCAN D,D-TRANSPEPTIDASE FTSI"/>
    <property type="match status" value="1"/>
</dbReference>
<keyword evidence="2" id="KW-0378">Hydrolase</keyword>
<dbReference type="EMBL" id="JACHFR010000003">
    <property type="protein sequence ID" value="MBB5219745.1"/>
    <property type="molecule type" value="Genomic_DNA"/>
</dbReference>
<reference evidence="6 7" key="1">
    <citation type="submission" date="2020-08" db="EMBL/GenBank/DDBJ databases">
        <title>Genomic Encyclopedia of Type Strains, Phase IV (KMG-IV): sequencing the most valuable type-strain genomes for metagenomic binning, comparative biology and taxonomic classification.</title>
        <authorList>
            <person name="Goeker M."/>
        </authorList>
    </citation>
    <scope>NUCLEOTIDE SEQUENCE [LARGE SCALE GENOMIC DNA]</scope>
    <source>
        <strain evidence="6 7">DSM 103679</strain>
    </source>
</reference>
<evidence type="ECO:0000256" key="1">
    <source>
        <dbReference type="ARBA" id="ARBA00004370"/>
    </source>
</evidence>
<dbReference type="PROSITE" id="PS51178">
    <property type="entry name" value="PASTA"/>
    <property type="match status" value="1"/>
</dbReference>
<dbReference type="InterPro" id="IPR005543">
    <property type="entry name" value="PASTA_dom"/>
</dbReference>
<dbReference type="InterPro" id="IPR005311">
    <property type="entry name" value="PBP_dimer"/>
</dbReference>
<dbReference type="Pfam" id="PF03793">
    <property type="entry name" value="PASTA"/>
    <property type="match status" value="1"/>
</dbReference>
<gene>
    <name evidence="6" type="ORF">HNP77_002127</name>
</gene>
<proteinExistence type="predicted"/>
<dbReference type="InterPro" id="IPR036138">
    <property type="entry name" value="PBP_dimer_sf"/>
</dbReference>
<dbReference type="Gene3D" id="3.30.1390.30">
    <property type="entry name" value="Penicillin-binding protein 2a, domain 3"/>
    <property type="match status" value="1"/>
</dbReference>
<evidence type="ECO:0000313" key="7">
    <source>
        <dbReference type="Proteomes" id="UP000578697"/>
    </source>
</evidence>
<dbReference type="PANTHER" id="PTHR30627">
    <property type="entry name" value="PEPTIDOGLYCAN D,D-TRANSPEPTIDASE"/>
    <property type="match status" value="1"/>
</dbReference>
<feature type="transmembrane region" description="Helical" evidence="4">
    <location>
        <begin position="12"/>
        <end position="31"/>
    </location>
</feature>
<dbReference type="InterPro" id="IPR012338">
    <property type="entry name" value="Beta-lactam/transpept-like"/>
</dbReference>
<dbReference type="Pfam" id="PF03717">
    <property type="entry name" value="PBP_dimer"/>
    <property type="match status" value="1"/>
</dbReference>
<keyword evidence="6" id="KW-0132">Cell division</keyword>
<keyword evidence="2" id="KW-0645">Protease</keyword>
<accession>A0A840SGA6</accession>
<evidence type="ECO:0000313" key="6">
    <source>
        <dbReference type="EMBL" id="MBB5219745.1"/>
    </source>
</evidence>
<dbReference type="SUPFAM" id="SSF56601">
    <property type="entry name" value="beta-lactamase/transpeptidase-like"/>
    <property type="match status" value="1"/>
</dbReference>
<evidence type="ECO:0000259" key="5">
    <source>
        <dbReference type="PROSITE" id="PS51178"/>
    </source>
</evidence>
<feature type="domain" description="PASTA" evidence="5">
    <location>
        <begin position="578"/>
        <end position="636"/>
    </location>
</feature>
<dbReference type="InterPro" id="IPR001460">
    <property type="entry name" value="PCN-bd_Tpept"/>
</dbReference>
<name>A0A840SGA6_9SPIR</name>
<evidence type="ECO:0000256" key="4">
    <source>
        <dbReference type="SAM" id="Phobius"/>
    </source>
</evidence>
<comment type="subcellular location">
    <subcellularLocation>
        <location evidence="1">Membrane</location>
    </subcellularLocation>
</comment>
<dbReference type="Gene3D" id="3.30.450.330">
    <property type="match status" value="1"/>
</dbReference>
<dbReference type="GO" id="GO:0071555">
    <property type="term" value="P:cell wall organization"/>
    <property type="evidence" value="ECO:0007669"/>
    <property type="project" value="TreeGrafter"/>
</dbReference>
<sequence>MQVNGFFHKKRFITVLSAFVLFTGYTIWSFAHLSFMKKVPVTERTAEKNHARGSIVDRNGKPLAVQTTFYTLSVTSKNVPSPEQFVKDIAAIIDIDEKAAVEKIENTKESPSTVLKKRITQDEHNALTDMFAEKNYRSFWRMDKVPGRIYPENALASQLIGYMGTEGNGLSGIELSQNALLSSNKETDGKTEGTDEEKLRSTQNVYLTIDSSLQYKLEQIAAQAMNEHQAESVMLIASYARTGEILSYISLPSANLNDYTSYPAEYRIDRPAVTVYEPGSVFKIFSVAAFLENGSITPDDSFKCDGIYSRKTSGGERISIKCLSSHGYVTAKDALKYSCNDALAQMSETINTDTFLKYLHKFGFGEKTGVELPSETKGILKDQNDRLWSGRSKPTISIGQEVSVSALQVVQAATVIANRGIKVPLTFIHRITDAEGTTTYTHETAPGERVISESTARYILECMETTARSGTGTKASLKDISIGVKTGTAQMTDLSTGKYSTTDFIPNCIAVFPVENPEIVLYIVIEKPKGETYAGRIVAPVIAQAADEIIDYLGMDRDQAPSFEHSGYVTIEGSSPIQVEASVPDFTGRPKRDLLSLLKSGTIKFEIHGEGWVVRQNPPAGSPVTKDMTIELYLEH</sequence>
<keyword evidence="6" id="KW-0131">Cell cycle</keyword>
<comment type="caution">
    <text evidence="6">The sequence shown here is derived from an EMBL/GenBank/DDBJ whole genome shotgun (WGS) entry which is preliminary data.</text>
</comment>
<keyword evidence="4" id="KW-1133">Transmembrane helix</keyword>
<dbReference type="SUPFAM" id="SSF56519">
    <property type="entry name" value="Penicillin binding protein dimerisation domain"/>
    <property type="match status" value="1"/>
</dbReference>
<dbReference type="AlphaFoldDB" id="A0A840SGA6"/>
<keyword evidence="2" id="KW-0121">Carboxypeptidase</keyword>
<keyword evidence="4" id="KW-0812">Transmembrane</keyword>
<dbReference type="SUPFAM" id="SSF54184">
    <property type="entry name" value="Penicillin-binding protein 2x (pbp-2x), c-terminal domain"/>
    <property type="match status" value="1"/>
</dbReference>
<protein>
    <submittedName>
        <fullName evidence="6">Cell division protein FtsI (Penicillin-binding protein 3)</fullName>
    </submittedName>
</protein>
<dbReference type="Pfam" id="PF00905">
    <property type="entry name" value="Transpeptidase"/>
    <property type="match status" value="1"/>
</dbReference>
<dbReference type="RefSeq" id="WP_184653150.1">
    <property type="nucleotide sequence ID" value="NZ_JACHFR010000003.1"/>
</dbReference>
<dbReference type="GO" id="GO:0008658">
    <property type="term" value="F:penicillin binding"/>
    <property type="evidence" value="ECO:0007669"/>
    <property type="project" value="InterPro"/>
</dbReference>
<dbReference type="CDD" id="cd06575">
    <property type="entry name" value="PASTA_Pbp2x-like_2"/>
    <property type="match status" value="1"/>
</dbReference>